<organism evidence="1">
    <name type="scientific">marine metagenome</name>
    <dbReference type="NCBI Taxonomy" id="408172"/>
    <lineage>
        <taxon>unclassified sequences</taxon>
        <taxon>metagenomes</taxon>
        <taxon>ecological metagenomes</taxon>
    </lineage>
</organism>
<dbReference type="EMBL" id="UINC01127296">
    <property type="protein sequence ID" value="SVD06318.1"/>
    <property type="molecule type" value="Genomic_DNA"/>
</dbReference>
<accession>A0A382SAZ5</accession>
<gene>
    <name evidence="1" type="ORF">METZ01_LOCUS359172</name>
</gene>
<reference evidence="1" key="1">
    <citation type="submission" date="2018-05" db="EMBL/GenBank/DDBJ databases">
        <authorList>
            <person name="Lanie J.A."/>
            <person name="Ng W.-L."/>
            <person name="Kazmierczak K.M."/>
            <person name="Andrzejewski T.M."/>
            <person name="Davidsen T.M."/>
            <person name="Wayne K.J."/>
            <person name="Tettelin H."/>
            <person name="Glass J.I."/>
            <person name="Rusch D."/>
            <person name="Podicherti R."/>
            <person name="Tsui H.-C.T."/>
            <person name="Winkler M.E."/>
        </authorList>
    </citation>
    <scope>NUCLEOTIDE SEQUENCE</scope>
</reference>
<dbReference type="AlphaFoldDB" id="A0A382SAZ5"/>
<sequence length="176" mass="19735">MATFFFSLENCTIECSPPSRAINNFLRRINSSKQLELEMNTKIVDDLGIVSDPMSVNCSLRSDDFVAGDISAQNDNGTLIINLENCVYKFTPREQYETALLEEDRVWYCSRIMGPRGDFPITGGSLNSETETITYRGFGPSGSYDDGELVKEQMTIFQIGISVSKKKPKPFSPFNL</sequence>
<evidence type="ECO:0000313" key="1">
    <source>
        <dbReference type="EMBL" id="SVD06318.1"/>
    </source>
</evidence>
<name>A0A382SAZ5_9ZZZZ</name>
<proteinExistence type="predicted"/>
<protein>
    <submittedName>
        <fullName evidence="1">Uncharacterized protein</fullName>
    </submittedName>
</protein>